<dbReference type="Proteomes" id="UP000001929">
    <property type="component" value="Chromosome"/>
</dbReference>
<dbReference type="AlphaFoldDB" id="Q2RRU3"/>
<organism evidence="1 2">
    <name type="scientific">Rhodospirillum rubrum (strain ATCC 11170 / ATH 1.1.1 / DSM 467 / LMG 4362 / NCIMB 8255 / S1)</name>
    <dbReference type="NCBI Taxonomy" id="269796"/>
    <lineage>
        <taxon>Bacteria</taxon>
        <taxon>Pseudomonadati</taxon>
        <taxon>Pseudomonadota</taxon>
        <taxon>Alphaproteobacteria</taxon>
        <taxon>Rhodospirillales</taxon>
        <taxon>Rhodospirillaceae</taxon>
        <taxon>Rhodospirillum</taxon>
    </lineage>
</organism>
<dbReference type="HOGENOM" id="CLU_1990967_0_0_5"/>
<dbReference type="STRING" id="269796.Rru_A2352"/>
<evidence type="ECO:0000313" key="1">
    <source>
        <dbReference type="EMBL" id="ABC23152.1"/>
    </source>
</evidence>
<dbReference type="KEGG" id="rru:Rru_A2352"/>
<proteinExistence type="predicted"/>
<keyword evidence="2" id="KW-1185">Reference proteome</keyword>
<evidence type="ECO:0000313" key="2">
    <source>
        <dbReference type="Proteomes" id="UP000001929"/>
    </source>
</evidence>
<reference evidence="1 2" key="1">
    <citation type="journal article" date="2011" name="Stand. Genomic Sci.">
        <title>Complete genome sequence of Rhodospirillum rubrum type strain (S1).</title>
        <authorList>
            <person name="Munk A.C."/>
            <person name="Copeland A."/>
            <person name="Lucas S."/>
            <person name="Lapidus A."/>
            <person name="Del Rio T.G."/>
            <person name="Barry K."/>
            <person name="Detter J.C."/>
            <person name="Hammon N."/>
            <person name="Israni S."/>
            <person name="Pitluck S."/>
            <person name="Brettin T."/>
            <person name="Bruce D."/>
            <person name="Han C."/>
            <person name="Tapia R."/>
            <person name="Gilna P."/>
            <person name="Schmutz J."/>
            <person name="Larimer F."/>
            <person name="Land M."/>
            <person name="Kyrpides N.C."/>
            <person name="Mavromatis K."/>
            <person name="Richardson P."/>
            <person name="Rohde M."/>
            <person name="Goker M."/>
            <person name="Klenk H.P."/>
            <person name="Zhang Y."/>
            <person name="Roberts G.P."/>
            <person name="Reslewic S."/>
            <person name="Schwartz D.C."/>
        </authorList>
    </citation>
    <scope>NUCLEOTIDE SEQUENCE [LARGE SCALE GENOMIC DNA]</scope>
    <source>
        <strain evidence="2">ATCC 11170 / ATH 1.1.1 / DSM 467 / LMG 4362 / NCIMB 8255 / S1</strain>
    </source>
</reference>
<sequence>MPLRLWTFKVAGGHRPKNLAIRLRSSYIDKSEVRHCLECVWPTGTLFLIPVYAIDPVDLLSDGLGLVLRFDESRPTLGVFRSDLFDGFFQGKARKRLTLWVQGPRTRLPTAPVVLRGVGSGFGRS</sequence>
<protein>
    <submittedName>
        <fullName evidence="1">Uncharacterized protein</fullName>
    </submittedName>
</protein>
<gene>
    <name evidence="1" type="ordered locus">Rru_A2352</name>
</gene>
<name>Q2RRU3_RHORT</name>
<dbReference type="EnsemblBacteria" id="ABC23152">
    <property type="protein sequence ID" value="ABC23152"/>
    <property type="gene ID" value="Rru_A2352"/>
</dbReference>
<accession>Q2RRU3</accession>
<dbReference type="EMBL" id="CP000230">
    <property type="protein sequence ID" value="ABC23152.1"/>
    <property type="molecule type" value="Genomic_DNA"/>
</dbReference>